<name>A0A022WDG3_TRIRU</name>
<gene>
    <name evidence="2" type="ORF">H103_01245</name>
</gene>
<keyword evidence="1" id="KW-0175">Coiled coil</keyword>
<sequence length="263" mass="30169">MAPFITIELTPPSESHKSMSPSDFITSDHAIGGLKRKLQIDQLDGKRIRLLSSVEEDEKSTECTRQSIPVVVPLSPVLKTISNKMEVLQQQNAELREMNQLLKNQHQATLEMNNTYLEKVTILEKDMESQLHQRANLCIGNMLIEIVRKITQKDTPTSSKTLPTDTHEMSTTRLIQRAAALTNKDLQKSNIPTRYWKTIRNIKKYIIARNSSAHESCGEFAMILKNPSMEAYYLEWSGLFTFTYEETVESVFERCSQPFEVEK</sequence>
<evidence type="ECO:0000313" key="2">
    <source>
        <dbReference type="EMBL" id="EZF56412.1"/>
    </source>
</evidence>
<dbReference type="AlphaFoldDB" id="A0A022WDG3"/>
<evidence type="ECO:0000256" key="1">
    <source>
        <dbReference type="SAM" id="Coils"/>
    </source>
</evidence>
<proteinExistence type="predicted"/>
<dbReference type="EMBL" id="KK207721">
    <property type="protein sequence ID" value="EZF56412.1"/>
    <property type="molecule type" value="Genomic_DNA"/>
</dbReference>
<feature type="coiled-coil region" evidence="1">
    <location>
        <begin position="78"/>
        <end position="108"/>
    </location>
</feature>
<accession>A0A022WDG3</accession>
<dbReference type="Proteomes" id="UP000023758">
    <property type="component" value="Unassembled WGS sequence"/>
</dbReference>
<dbReference type="HOGENOM" id="CLU_1250382_0_0_1"/>
<reference evidence="2" key="1">
    <citation type="submission" date="2014-02" db="EMBL/GenBank/DDBJ databases">
        <title>The Genome Sequence of Trichophyton rubrum (morphotype fischeri) CBS 288.86.</title>
        <authorList>
            <consortium name="The Broad Institute Genomics Platform"/>
            <person name="Cuomo C.A."/>
            <person name="White T.C."/>
            <person name="Graser Y."/>
            <person name="Martinez-Rossi N."/>
            <person name="Heitman J."/>
            <person name="Young S.K."/>
            <person name="Zeng Q."/>
            <person name="Gargeya S."/>
            <person name="Abouelleil A."/>
            <person name="Alvarado L."/>
            <person name="Chapman S.B."/>
            <person name="Gainer-Dewar J."/>
            <person name="Goldberg J."/>
            <person name="Griggs A."/>
            <person name="Gujja S."/>
            <person name="Hansen M."/>
            <person name="Howarth C."/>
            <person name="Imamovic A."/>
            <person name="Larimer J."/>
            <person name="Martinez D."/>
            <person name="Murphy C."/>
            <person name="Pearson M.D."/>
            <person name="Persinoti G."/>
            <person name="Poon T."/>
            <person name="Priest M."/>
            <person name="Roberts A.D."/>
            <person name="Saif S."/>
            <person name="Shea T.D."/>
            <person name="Sykes S.N."/>
            <person name="Wortman J."/>
            <person name="Nusbaum C."/>
            <person name="Birren B."/>
        </authorList>
    </citation>
    <scope>NUCLEOTIDE SEQUENCE [LARGE SCALE GENOMIC DNA]</scope>
    <source>
        <strain evidence="2">CBS 288.86</strain>
    </source>
</reference>
<organism evidence="2">
    <name type="scientific">Trichophyton rubrum CBS 288.86</name>
    <dbReference type="NCBI Taxonomy" id="1215330"/>
    <lineage>
        <taxon>Eukaryota</taxon>
        <taxon>Fungi</taxon>
        <taxon>Dikarya</taxon>
        <taxon>Ascomycota</taxon>
        <taxon>Pezizomycotina</taxon>
        <taxon>Eurotiomycetes</taxon>
        <taxon>Eurotiomycetidae</taxon>
        <taxon>Onygenales</taxon>
        <taxon>Arthrodermataceae</taxon>
        <taxon>Trichophyton</taxon>
    </lineage>
</organism>
<protein>
    <submittedName>
        <fullName evidence="2">Uncharacterized protein</fullName>
    </submittedName>
</protein>